<dbReference type="Proteomes" id="UP001241377">
    <property type="component" value="Unassembled WGS sequence"/>
</dbReference>
<dbReference type="EMBL" id="JASBWR010000080">
    <property type="protein sequence ID" value="KAJ9097964.1"/>
    <property type="molecule type" value="Genomic_DNA"/>
</dbReference>
<protein>
    <submittedName>
        <fullName evidence="1">Uncharacterized protein</fullName>
    </submittedName>
</protein>
<evidence type="ECO:0000313" key="1">
    <source>
        <dbReference type="EMBL" id="KAJ9097964.1"/>
    </source>
</evidence>
<gene>
    <name evidence="1" type="ORF">QFC19_006515</name>
</gene>
<evidence type="ECO:0000313" key="2">
    <source>
        <dbReference type="Proteomes" id="UP001241377"/>
    </source>
</evidence>
<organism evidence="1 2">
    <name type="scientific">Naganishia cerealis</name>
    <dbReference type="NCBI Taxonomy" id="610337"/>
    <lineage>
        <taxon>Eukaryota</taxon>
        <taxon>Fungi</taxon>
        <taxon>Dikarya</taxon>
        <taxon>Basidiomycota</taxon>
        <taxon>Agaricomycotina</taxon>
        <taxon>Tremellomycetes</taxon>
        <taxon>Filobasidiales</taxon>
        <taxon>Filobasidiaceae</taxon>
        <taxon>Naganishia</taxon>
    </lineage>
</organism>
<accession>A0ACC2VG48</accession>
<proteinExistence type="predicted"/>
<comment type="caution">
    <text evidence="1">The sequence shown here is derived from an EMBL/GenBank/DDBJ whole genome shotgun (WGS) entry which is preliminary data.</text>
</comment>
<keyword evidence="2" id="KW-1185">Reference proteome</keyword>
<reference evidence="1" key="1">
    <citation type="submission" date="2023-04" db="EMBL/GenBank/DDBJ databases">
        <title>Draft Genome sequencing of Naganishia species isolated from polar environments using Oxford Nanopore Technology.</title>
        <authorList>
            <person name="Leo P."/>
            <person name="Venkateswaran K."/>
        </authorList>
    </citation>
    <scope>NUCLEOTIDE SEQUENCE</scope>
    <source>
        <strain evidence="1">MNA-CCFEE 5261</strain>
    </source>
</reference>
<name>A0ACC2VG48_9TREE</name>
<sequence length="774" mass="86582">MTQPMNEQVKINKIHSNPKKGYKLGTASATWKKIRQATVNTNSKTHRLNSGSASPPNLDIPANTDEDNEAIEGIADSAATIVECGIKGDIYILFPKEHVLEVWGWTPHTTTGQYGDAVYLHHQFKVKAPSLNPPTYKFNGGKVMDTPEVNPSRTIEKFVLCEILKDPFFVFIVKDETKDFPYSIEIHEQARNMVSTNVLQVLSIPPFMQRKNTNNASPQFKLKVRKSYMLLGNSEGFIYVYKSESFNPPKYHMGNYDFKLQATRKHCCQPLVAKHGLSKVIDEEMFFQTSCFEDEPLFDIVGDWLVYSPTKYEYNLINAVIKSSSDKPMVVKNDDVDPLAMPREDVLLSSPDMFTPVKLPPPGPVLNTVLSTLSKTALDGLFKISEASSNKLKDYLNSEKTPPEQSSGEERNMVQQLNSLGKSFGKLLYSTASSTAATIHKSTMHLVPNDNQLIKIVDLKSDKVMCLFKPPGGVSNLSISPYDLQMVHSSYRGDLFYMWDLFKLPKEVSLTGKFVRGKTSASVKNIFWFINNYDGNNLIKGLNSGFGCITKSSGSIHWYNINYLLGNSNNNYPNRLRTTGAEVTKNTSKSAFIDSWILSEHASKFLTVPNAADMLDCNASPHEVGQMAVIDDMNTLKLISPLNGSYLFKYELPMVPVDSSAVPTTLPIALPTETDKATDAPLSQSEIETCGPYLNLISNKNVELATYDFDNDGVEDFDQLQSLFKTIGPEIPTRDIHFDKHEQDAIDEQEATVLADEIHEGLVFNEENVERLET</sequence>